<gene>
    <name evidence="1" type="ORF">MHEC_44900</name>
</gene>
<dbReference type="EMBL" id="AP024237">
    <property type="protein sequence ID" value="BCO38057.1"/>
    <property type="molecule type" value="Genomic_DNA"/>
</dbReference>
<proteinExistence type="predicted"/>
<name>A0A7R7JHX5_9MYCO</name>
<sequence length="88" mass="10111">MKHDDPVLTEQELFEYLRFERNLVEVTRRSVKFAVQRRAIVPTQIAGRNYFSKHDGDEWIKACKAPEPQRFVGVNAGRAPKAIAGVKK</sequence>
<accession>A0A7R7JHX5</accession>
<evidence type="ECO:0000313" key="1">
    <source>
        <dbReference type="EMBL" id="BCO38057.1"/>
    </source>
</evidence>
<evidence type="ECO:0000313" key="2">
    <source>
        <dbReference type="Proteomes" id="UP000595446"/>
    </source>
</evidence>
<reference evidence="1 2" key="1">
    <citation type="submission" date="2020-12" db="EMBL/GenBank/DDBJ databases">
        <title>Complete genome sequence of Mycobacterium heckeshornense JCM 15655T, closely related to a pathogenic non-tuberculous mycobacterial species Mycobacterium xenopi.</title>
        <authorList>
            <person name="Yoshida M."/>
            <person name="Fukano H."/>
            <person name="Asakura T."/>
            <person name="Suzuki M."/>
            <person name="Hoshino Y."/>
        </authorList>
    </citation>
    <scope>NUCLEOTIDE SEQUENCE [LARGE SCALE GENOMIC DNA]</scope>
    <source>
        <strain evidence="1 2">JCM 15655</strain>
    </source>
</reference>
<dbReference type="AlphaFoldDB" id="A0A7R7JHX5"/>
<dbReference type="Proteomes" id="UP000595446">
    <property type="component" value="Chromosome"/>
</dbReference>
<dbReference type="RefSeq" id="WP_048893133.1">
    <property type="nucleotide sequence ID" value="NZ_AP024237.1"/>
</dbReference>
<protein>
    <submittedName>
        <fullName evidence="1">Uncharacterized protein</fullName>
    </submittedName>
</protein>
<keyword evidence="2" id="KW-1185">Reference proteome</keyword>
<organism evidence="1 2">
    <name type="scientific">Mycobacterium heckeshornense</name>
    <dbReference type="NCBI Taxonomy" id="110505"/>
    <lineage>
        <taxon>Bacteria</taxon>
        <taxon>Bacillati</taxon>
        <taxon>Actinomycetota</taxon>
        <taxon>Actinomycetes</taxon>
        <taxon>Mycobacteriales</taxon>
        <taxon>Mycobacteriaceae</taxon>
        <taxon>Mycobacterium</taxon>
    </lineage>
</organism>